<keyword evidence="3" id="KW-0378">Hydrolase</keyword>
<protein>
    <submittedName>
        <fullName evidence="9">GDSL esterase/lipase At1g09390-like</fullName>
    </submittedName>
</protein>
<dbReference type="GeneID" id="116187433"/>
<evidence type="ECO:0000256" key="3">
    <source>
        <dbReference type="ARBA" id="ARBA00022801"/>
    </source>
</evidence>
<reference evidence="8" key="3">
    <citation type="journal article" date="2020" name="Plant Biotechnol. J.">
        <title>The pomegranate (Punica granatum L.) draft genome dissects genetic divergence between soft- and hard-seeded cultivars.</title>
        <authorList>
            <person name="Luo X."/>
            <person name="Li H."/>
            <person name="Wu Z."/>
            <person name="Yao W."/>
            <person name="Zhao P."/>
            <person name="Cao D."/>
            <person name="Yu H."/>
            <person name="Li K."/>
            <person name="Poudel K."/>
            <person name="Zhao D."/>
            <person name="Zhang F."/>
            <person name="Xia X."/>
            <person name="Chen L."/>
            <person name="Wang Q."/>
            <person name="Jing D."/>
            <person name="Cao S."/>
        </authorList>
    </citation>
    <scope>NUCLEOTIDE SEQUENCE [LARGE SCALE GENOMIC DNA]</scope>
</reference>
<evidence type="ECO:0000313" key="9">
    <source>
        <dbReference type="RefSeq" id="XP_031371986.1"/>
    </source>
</evidence>
<keyword evidence="5" id="KW-0812">Transmembrane</keyword>
<keyword evidence="5" id="KW-0472">Membrane</keyword>
<name>A0A218X6N3_PUNGR</name>
<sequence length="379" mass="41970">MEDEGQEKSLRISSVSFHISSLWYVLLLCLCVLPGARTRCERKPVIFNFGDSNSDTGGFSAALGVTFKLPFGRAFLREQNGRISDGRLMIDFFCESLNASYLSPYLDSLGSDFTNGANFAVAGATTLRKFNSFSLDVQVLQFLRFRAGSLLLTSKGYTNQVSEEEFRNALYIIDIGQNDLFASFIDLLYEQVIQSIPTFIAVIKSAVWDIYKSGGKNFWIHNTGPLGCLPQKLATISARNATSDYDPYGCLFPLNNAAKQFNRQLKALCQKLRSEMIDATIVYVDVYSVKYHLIANSARYGFENPLMACCGHGGPPYNYDPTTRCGNSSVTACDPGLHYVSWDGIHHTEAANSIFAASILSSKFSTPHTNLNFFCAINV</sequence>
<dbReference type="AlphaFoldDB" id="A0A218X6N3"/>
<reference evidence="6" key="2">
    <citation type="submission" date="2017-06" db="EMBL/GenBank/DDBJ databases">
        <title>The pomegranate genome and the genomics of punicalagin biosynthesis.</title>
        <authorList>
            <person name="Xu C."/>
        </authorList>
    </citation>
    <scope>NUCLEOTIDE SEQUENCE [LARGE SCALE GENOMIC DNA]</scope>
    <source>
        <tissue evidence="6">Fresh leaf</tissue>
    </source>
</reference>
<feature type="transmembrane region" description="Helical" evidence="5">
    <location>
        <begin position="12"/>
        <end position="33"/>
    </location>
</feature>
<dbReference type="EMBL" id="MTKT01002370">
    <property type="protein sequence ID" value="OWM80032.1"/>
    <property type="molecule type" value="Genomic_DNA"/>
</dbReference>
<dbReference type="OrthoDB" id="655468at2759"/>
<evidence type="ECO:0000313" key="8">
    <source>
        <dbReference type="Proteomes" id="UP000515151"/>
    </source>
</evidence>
<dbReference type="PANTHER" id="PTHR22835">
    <property type="entry name" value="ZINC FINGER FYVE DOMAIN CONTAINING PROTEIN"/>
    <property type="match status" value="1"/>
</dbReference>
<comment type="similarity">
    <text evidence="1">Belongs to the 'GDSL' lipolytic enzyme family.</text>
</comment>
<accession>A0A218X6N3</accession>
<evidence type="ECO:0000256" key="5">
    <source>
        <dbReference type="SAM" id="Phobius"/>
    </source>
</evidence>
<gene>
    <name evidence="9" type="primary">LOC116187433</name>
    <name evidence="6" type="ORF">CDL15_Pgr010010</name>
</gene>
<dbReference type="Pfam" id="PF00657">
    <property type="entry name" value="Lipase_GDSL"/>
    <property type="match status" value="1"/>
</dbReference>
<proteinExistence type="inferred from homology"/>
<reference evidence="9" key="4">
    <citation type="submission" date="2025-04" db="UniProtKB">
        <authorList>
            <consortium name="RefSeq"/>
        </authorList>
    </citation>
    <scope>IDENTIFICATION</scope>
    <source>
        <tissue evidence="9">Leaf</tissue>
    </source>
</reference>
<dbReference type="SUPFAM" id="SSF52266">
    <property type="entry name" value="SGNH hydrolase"/>
    <property type="match status" value="1"/>
</dbReference>
<keyword evidence="5" id="KW-1133">Transmembrane helix</keyword>
<keyword evidence="2" id="KW-0732">Signal</keyword>
<dbReference type="GO" id="GO:0016788">
    <property type="term" value="F:hydrolase activity, acting on ester bonds"/>
    <property type="evidence" value="ECO:0007669"/>
    <property type="project" value="InterPro"/>
</dbReference>
<keyword evidence="4" id="KW-0325">Glycoprotein</keyword>
<dbReference type="PANTHER" id="PTHR22835:SF158">
    <property type="entry name" value="GDSL ESTERASE_LIPASE LIP-4-LIKE ISOFORM X1"/>
    <property type="match status" value="1"/>
</dbReference>
<dbReference type="Gene3D" id="3.40.50.1110">
    <property type="entry name" value="SGNH hydrolase"/>
    <property type="match status" value="1"/>
</dbReference>
<keyword evidence="8" id="KW-1185">Reference proteome</keyword>
<dbReference type="InterPro" id="IPR035669">
    <property type="entry name" value="SGNH_plant_lipase-like"/>
</dbReference>
<evidence type="ECO:0000256" key="2">
    <source>
        <dbReference type="ARBA" id="ARBA00022729"/>
    </source>
</evidence>
<dbReference type="CDD" id="cd01837">
    <property type="entry name" value="SGNH_plant_lipase_like"/>
    <property type="match status" value="1"/>
</dbReference>
<organism evidence="6 7">
    <name type="scientific">Punica granatum</name>
    <name type="common">Pomegranate</name>
    <dbReference type="NCBI Taxonomy" id="22663"/>
    <lineage>
        <taxon>Eukaryota</taxon>
        <taxon>Viridiplantae</taxon>
        <taxon>Streptophyta</taxon>
        <taxon>Embryophyta</taxon>
        <taxon>Tracheophyta</taxon>
        <taxon>Spermatophyta</taxon>
        <taxon>Magnoliopsida</taxon>
        <taxon>eudicotyledons</taxon>
        <taxon>Gunneridae</taxon>
        <taxon>Pentapetalae</taxon>
        <taxon>rosids</taxon>
        <taxon>malvids</taxon>
        <taxon>Myrtales</taxon>
        <taxon>Lythraceae</taxon>
        <taxon>Punica</taxon>
    </lineage>
</organism>
<dbReference type="Proteomes" id="UP000197138">
    <property type="component" value="Unassembled WGS sequence"/>
</dbReference>
<dbReference type="InterPro" id="IPR036514">
    <property type="entry name" value="SGNH_hydro_sf"/>
</dbReference>
<evidence type="ECO:0000256" key="4">
    <source>
        <dbReference type="ARBA" id="ARBA00023180"/>
    </source>
</evidence>
<evidence type="ECO:0000313" key="7">
    <source>
        <dbReference type="Proteomes" id="UP000197138"/>
    </source>
</evidence>
<dbReference type="RefSeq" id="XP_031371986.1">
    <property type="nucleotide sequence ID" value="XM_031516126.1"/>
</dbReference>
<evidence type="ECO:0000256" key="1">
    <source>
        <dbReference type="ARBA" id="ARBA00008668"/>
    </source>
</evidence>
<dbReference type="Proteomes" id="UP000515151">
    <property type="component" value="Chromosome 8"/>
</dbReference>
<reference evidence="7" key="1">
    <citation type="journal article" date="2017" name="Plant J.">
        <title>The pomegranate (Punica granatum L.) genome and the genomics of punicalagin biosynthesis.</title>
        <authorList>
            <person name="Qin G."/>
            <person name="Xu C."/>
            <person name="Ming R."/>
            <person name="Tang H."/>
            <person name="Guyot R."/>
            <person name="Kramer E.M."/>
            <person name="Hu Y."/>
            <person name="Yi X."/>
            <person name="Qi Y."/>
            <person name="Xu X."/>
            <person name="Gao Z."/>
            <person name="Pan H."/>
            <person name="Jian J."/>
            <person name="Tian Y."/>
            <person name="Yue Z."/>
            <person name="Xu Y."/>
        </authorList>
    </citation>
    <scope>NUCLEOTIDE SEQUENCE [LARGE SCALE GENOMIC DNA]</scope>
    <source>
        <strain evidence="7">cv. Dabenzi</strain>
    </source>
</reference>
<evidence type="ECO:0000313" key="6">
    <source>
        <dbReference type="EMBL" id="OWM80032.1"/>
    </source>
</evidence>
<dbReference type="InterPro" id="IPR001087">
    <property type="entry name" value="GDSL"/>
</dbReference>